<sequence>MFTDDVNHNVATLTSLIISAQARHVPHGAYRVDPRDHLWFGYRCRQAADAKHKAWTCLKRRFSRRHKAQHRAACKTMARVATGARQSEAAVTKLLRSTDTRKAPGHDDVSPFLLKHCAEELTKPLTHIFRQCLQTSTWPAAWKEARVTSVNKKKDKGDPANYHPISLLSAVSKILERITAEQLTCHLEERHLISPQ</sequence>
<dbReference type="PANTHER" id="PTHR33395">
    <property type="entry name" value="TRANSCRIPTASE, PUTATIVE-RELATED-RELATED"/>
    <property type="match status" value="1"/>
</dbReference>
<reference evidence="1 2" key="1">
    <citation type="submission" date="2019-05" db="EMBL/GenBank/DDBJ databases">
        <title>Another draft genome of Portunus trituberculatus and its Hox gene families provides insights of decapod evolution.</title>
        <authorList>
            <person name="Jeong J.-H."/>
            <person name="Song I."/>
            <person name="Kim S."/>
            <person name="Choi T."/>
            <person name="Kim D."/>
            <person name="Ryu S."/>
            <person name="Kim W."/>
        </authorList>
    </citation>
    <scope>NUCLEOTIDE SEQUENCE [LARGE SCALE GENOMIC DNA]</scope>
    <source>
        <tissue evidence="1">Muscle</tissue>
    </source>
</reference>
<dbReference type="Proteomes" id="UP000324222">
    <property type="component" value="Unassembled WGS sequence"/>
</dbReference>
<dbReference type="EMBL" id="VSRR010099783">
    <property type="protein sequence ID" value="MPC94762.1"/>
    <property type="molecule type" value="Genomic_DNA"/>
</dbReference>
<evidence type="ECO:0000313" key="1">
    <source>
        <dbReference type="EMBL" id="MPC94762.1"/>
    </source>
</evidence>
<proteinExistence type="predicted"/>
<gene>
    <name evidence="1" type="ORF">E2C01_089946</name>
</gene>
<dbReference type="PANTHER" id="PTHR33395:SF22">
    <property type="entry name" value="REVERSE TRANSCRIPTASE DOMAIN-CONTAINING PROTEIN"/>
    <property type="match status" value="1"/>
</dbReference>
<protein>
    <submittedName>
        <fullName evidence="1">Putative RNA-directed DNA polymerase from transposon X-element</fullName>
    </submittedName>
</protein>
<dbReference type="AlphaFoldDB" id="A0A5B7JEX8"/>
<dbReference type="GO" id="GO:0003964">
    <property type="term" value="F:RNA-directed DNA polymerase activity"/>
    <property type="evidence" value="ECO:0007669"/>
    <property type="project" value="UniProtKB-KW"/>
</dbReference>
<accession>A0A5B7JEX8</accession>
<keyword evidence="1" id="KW-0695">RNA-directed DNA polymerase</keyword>
<comment type="caution">
    <text evidence="1">The sequence shown here is derived from an EMBL/GenBank/DDBJ whole genome shotgun (WGS) entry which is preliminary data.</text>
</comment>
<dbReference type="OrthoDB" id="6381169at2759"/>
<organism evidence="1 2">
    <name type="scientific">Portunus trituberculatus</name>
    <name type="common">Swimming crab</name>
    <name type="synonym">Neptunus trituberculatus</name>
    <dbReference type="NCBI Taxonomy" id="210409"/>
    <lineage>
        <taxon>Eukaryota</taxon>
        <taxon>Metazoa</taxon>
        <taxon>Ecdysozoa</taxon>
        <taxon>Arthropoda</taxon>
        <taxon>Crustacea</taxon>
        <taxon>Multicrustacea</taxon>
        <taxon>Malacostraca</taxon>
        <taxon>Eumalacostraca</taxon>
        <taxon>Eucarida</taxon>
        <taxon>Decapoda</taxon>
        <taxon>Pleocyemata</taxon>
        <taxon>Brachyura</taxon>
        <taxon>Eubrachyura</taxon>
        <taxon>Portunoidea</taxon>
        <taxon>Portunidae</taxon>
        <taxon>Portuninae</taxon>
        <taxon>Portunus</taxon>
    </lineage>
</organism>
<keyword evidence="2" id="KW-1185">Reference proteome</keyword>
<name>A0A5B7JEX8_PORTR</name>
<keyword evidence="1" id="KW-0808">Transferase</keyword>
<keyword evidence="1" id="KW-0548">Nucleotidyltransferase</keyword>
<evidence type="ECO:0000313" key="2">
    <source>
        <dbReference type="Proteomes" id="UP000324222"/>
    </source>
</evidence>